<name>A0A367K3L8_RHIAZ</name>
<dbReference type="EMBL" id="PJQL01000337">
    <property type="protein sequence ID" value="RCH96778.1"/>
    <property type="molecule type" value="Genomic_DNA"/>
</dbReference>
<dbReference type="Proteomes" id="UP000252139">
    <property type="component" value="Unassembled WGS sequence"/>
</dbReference>
<evidence type="ECO:0000313" key="1">
    <source>
        <dbReference type="EMBL" id="RCH96778.1"/>
    </source>
</evidence>
<proteinExistence type="predicted"/>
<gene>
    <name evidence="1" type="ORF">CU097_001242</name>
</gene>
<sequence>MAIFKTNPVQKRTEWTPFDRNYIIRCRNKSSQLELLDKYFKETVRLPLRKDYEIASRQHIKAS</sequence>
<dbReference type="AlphaFoldDB" id="A0A367K3L8"/>
<reference evidence="1 2" key="1">
    <citation type="journal article" date="2018" name="G3 (Bethesda)">
        <title>Phylogenetic and Phylogenomic Definition of Rhizopus Species.</title>
        <authorList>
            <person name="Gryganskyi A.P."/>
            <person name="Golan J."/>
            <person name="Dolatabadi S."/>
            <person name="Mondo S."/>
            <person name="Robb S."/>
            <person name="Idnurm A."/>
            <person name="Muszewska A."/>
            <person name="Steczkiewicz K."/>
            <person name="Masonjones S."/>
            <person name="Liao H.L."/>
            <person name="Gajdeczka M.T."/>
            <person name="Anike F."/>
            <person name="Vuek A."/>
            <person name="Anishchenko I.M."/>
            <person name="Voigt K."/>
            <person name="de Hoog G.S."/>
            <person name="Smith M.E."/>
            <person name="Heitman J."/>
            <person name="Vilgalys R."/>
            <person name="Stajich J.E."/>
        </authorList>
    </citation>
    <scope>NUCLEOTIDE SEQUENCE [LARGE SCALE GENOMIC DNA]</scope>
    <source>
        <strain evidence="1 2">CBS 357.93</strain>
    </source>
</reference>
<evidence type="ECO:0000313" key="2">
    <source>
        <dbReference type="Proteomes" id="UP000252139"/>
    </source>
</evidence>
<protein>
    <submittedName>
        <fullName evidence="1">Uncharacterized protein</fullName>
    </submittedName>
</protein>
<feature type="non-terminal residue" evidence="1">
    <location>
        <position position="63"/>
    </location>
</feature>
<comment type="caution">
    <text evidence="1">The sequence shown here is derived from an EMBL/GenBank/DDBJ whole genome shotgun (WGS) entry which is preliminary data.</text>
</comment>
<organism evidence="1 2">
    <name type="scientific">Rhizopus azygosporus</name>
    <name type="common">Rhizopus microsporus var. azygosporus</name>
    <dbReference type="NCBI Taxonomy" id="86630"/>
    <lineage>
        <taxon>Eukaryota</taxon>
        <taxon>Fungi</taxon>
        <taxon>Fungi incertae sedis</taxon>
        <taxon>Mucoromycota</taxon>
        <taxon>Mucoromycotina</taxon>
        <taxon>Mucoromycetes</taxon>
        <taxon>Mucorales</taxon>
        <taxon>Mucorineae</taxon>
        <taxon>Rhizopodaceae</taxon>
        <taxon>Rhizopus</taxon>
    </lineage>
</organism>
<keyword evidence="2" id="KW-1185">Reference proteome</keyword>
<accession>A0A367K3L8</accession>